<dbReference type="InterPro" id="IPR013931">
    <property type="entry name" value="Svf1-like_N"/>
</dbReference>
<keyword evidence="3" id="KW-0963">Cytoplasm</keyword>
<name>A0A5J5EVQ7_9PEZI</name>
<proteinExistence type="inferred from homology"/>
<organism evidence="6 7">
    <name type="scientific">Sphaerosporella brunnea</name>
    <dbReference type="NCBI Taxonomy" id="1250544"/>
    <lineage>
        <taxon>Eukaryota</taxon>
        <taxon>Fungi</taxon>
        <taxon>Dikarya</taxon>
        <taxon>Ascomycota</taxon>
        <taxon>Pezizomycotina</taxon>
        <taxon>Pezizomycetes</taxon>
        <taxon>Pezizales</taxon>
        <taxon>Pyronemataceae</taxon>
        <taxon>Sphaerosporella</taxon>
    </lineage>
</organism>
<comment type="similarity">
    <text evidence="2">Belongs to the SVF1 family.</text>
</comment>
<dbReference type="Pfam" id="PF08622">
    <property type="entry name" value="Svf1"/>
    <property type="match status" value="1"/>
</dbReference>
<gene>
    <name evidence="6" type="ORF">FN846DRAFT_952158</name>
</gene>
<evidence type="ECO:0000256" key="2">
    <source>
        <dbReference type="ARBA" id="ARBA00009069"/>
    </source>
</evidence>
<reference evidence="6 7" key="1">
    <citation type="submission" date="2019-09" db="EMBL/GenBank/DDBJ databases">
        <title>Draft genome of the ectomycorrhizal ascomycete Sphaerosporella brunnea.</title>
        <authorList>
            <consortium name="DOE Joint Genome Institute"/>
            <person name="Benucci G.M."/>
            <person name="Marozzi G."/>
            <person name="Antonielli L."/>
            <person name="Sanchez S."/>
            <person name="Marco P."/>
            <person name="Wang X."/>
            <person name="Falini L.B."/>
            <person name="Barry K."/>
            <person name="Haridas S."/>
            <person name="Lipzen A."/>
            <person name="Labutti K."/>
            <person name="Grigoriev I.V."/>
            <person name="Murat C."/>
            <person name="Martin F."/>
            <person name="Albertini E."/>
            <person name="Donnini D."/>
            <person name="Bonito G."/>
        </authorList>
    </citation>
    <scope>NUCLEOTIDE SEQUENCE [LARGE SCALE GENOMIC DNA]</scope>
    <source>
        <strain evidence="6 7">Sb_GMNB300</strain>
    </source>
</reference>
<dbReference type="GO" id="GO:0005737">
    <property type="term" value="C:cytoplasm"/>
    <property type="evidence" value="ECO:0007669"/>
    <property type="project" value="UniProtKB-SubCell"/>
</dbReference>
<sequence length="378" mass="42045">MFSWVTNTVQSTLASVAGTAEPIYGPQALHPVSKQEEHNPKYETTPEDFKWQALETTCAETQTFYIEADSGHFVMCQVIYSNVANLHVSAQLNVKVFFPDGRTHWSAVAMNNYAFHESFYSFFADGFSIILSEDHDSFHIKSQLDPETVVDVKIKRTFPGFKVGKDGKTNYGDDPANPWGCIRHIFWPRGVAEGTIEVKGEKVDVAGRALFVMALQGMKPHHAAARWNFIMFASEKVTAIMMEFTTPPSYGTQTVNVGMVLKDGALVGGTTIGTVEHTESKPDPDTEWSEPTALKAVWKGKSQDGKEFEAAMDPTLARIDRVDIMAEVPAIIKKFVAGAVGTRPYIYQYRQEATLKLKVGEEVIEEKGTMFMEATFIS</sequence>
<evidence type="ECO:0000256" key="1">
    <source>
        <dbReference type="ARBA" id="ARBA00004496"/>
    </source>
</evidence>
<feature type="domain" description="Svf1-like C-terminal" evidence="5">
    <location>
        <begin position="218"/>
        <end position="378"/>
    </location>
</feature>
<evidence type="ECO:0000259" key="4">
    <source>
        <dbReference type="Pfam" id="PF08622"/>
    </source>
</evidence>
<dbReference type="OrthoDB" id="2590239at2759"/>
<feature type="domain" description="Svf1-like N-terminal" evidence="4">
    <location>
        <begin position="60"/>
        <end position="216"/>
    </location>
</feature>
<dbReference type="GO" id="GO:0006979">
    <property type="term" value="P:response to oxidative stress"/>
    <property type="evidence" value="ECO:0007669"/>
    <property type="project" value="InterPro"/>
</dbReference>
<comment type="caution">
    <text evidence="6">The sequence shown here is derived from an EMBL/GenBank/DDBJ whole genome shotgun (WGS) entry which is preliminary data.</text>
</comment>
<dbReference type="InterPro" id="IPR051385">
    <property type="entry name" value="Ceramide-binding_SVF1"/>
</dbReference>
<evidence type="ECO:0000256" key="3">
    <source>
        <dbReference type="ARBA" id="ARBA00022490"/>
    </source>
</evidence>
<dbReference type="SUPFAM" id="SSF159245">
    <property type="entry name" value="AttH-like"/>
    <property type="match status" value="1"/>
</dbReference>
<dbReference type="Proteomes" id="UP000326924">
    <property type="component" value="Unassembled WGS sequence"/>
</dbReference>
<keyword evidence="7" id="KW-1185">Reference proteome</keyword>
<dbReference type="Pfam" id="PF17187">
    <property type="entry name" value="Svf1_C"/>
    <property type="match status" value="1"/>
</dbReference>
<protein>
    <submittedName>
        <fullName evidence="6">Oxidative stress survival, Svf1-like protein</fullName>
    </submittedName>
</protein>
<dbReference type="AlphaFoldDB" id="A0A5J5EVQ7"/>
<dbReference type="FunCoup" id="A0A5J5EVQ7">
    <property type="interactions" value="97"/>
</dbReference>
<dbReference type="PANTHER" id="PTHR47107">
    <property type="entry name" value="SVF1-LIKE PROTEIN YDR222W-RELATED"/>
    <property type="match status" value="1"/>
</dbReference>
<evidence type="ECO:0000313" key="6">
    <source>
        <dbReference type="EMBL" id="KAA8904657.1"/>
    </source>
</evidence>
<evidence type="ECO:0000259" key="5">
    <source>
        <dbReference type="Pfam" id="PF17187"/>
    </source>
</evidence>
<evidence type="ECO:0000313" key="7">
    <source>
        <dbReference type="Proteomes" id="UP000326924"/>
    </source>
</evidence>
<dbReference type="InterPro" id="IPR033394">
    <property type="entry name" value="Svf1-like_C"/>
</dbReference>
<dbReference type="PANTHER" id="PTHR47107:SF1">
    <property type="entry name" value="CERAMIDE-BINDING PROTEIN SVF1-RELATED"/>
    <property type="match status" value="1"/>
</dbReference>
<comment type="subcellular location">
    <subcellularLocation>
        <location evidence="1">Cytoplasm</location>
    </subcellularLocation>
</comment>
<dbReference type="InParanoid" id="A0A5J5EVQ7"/>
<dbReference type="EMBL" id="VXIS01000105">
    <property type="protein sequence ID" value="KAA8904657.1"/>
    <property type="molecule type" value="Genomic_DNA"/>
</dbReference>
<accession>A0A5J5EVQ7</accession>